<dbReference type="eggNOG" id="ENOG50339JM">
    <property type="taxonomic scope" value="Bacteria"/>
</dbReference>
<evidence type="ECO:0000313" key="2">
    <source>
        <dbReference type="EMBL" id="ANN16901.1"/>
    </source>
</evidence>
<gene>
    <name evidence="2" type="ORF">SD37_15450</name>
</gene>
<protein>
    <recommendedName>
        <fullName evidence="1">DUF7715 domain-containing protein</fullName>
    </recommendedName>
</protein>
<keyword evidence="3" id="KW-1185">Reference proteome</keyword>
<proteinExistence type="predicted"/>
<name>A0A193BXC8_AMYOR</name>
<feature type="domain" description="DUF7715" evidence="1">
    <location>
        <begin position="2"/>
        <end position="124"/>
    </location>
</feature>
<dbReference type="Pfam" id="PF24831">
    <property type="entry name" value="DUF7715"/>
    <property type="match status" value="1"/>
</dbReference>
<evidence type="ECO:0000313" key="3">
    <source>
        <dbReference type="Proteomes" id="UP000093695"/>
    </source>
</evidence>
<dbReference type="STRING" id="31958.SD37_15450"/>
<dbReference type="Proteomes" id="UP000093695">
    <property type="component" value="Chromosome"/>
</dbReference>
<dbReference type="EMBL" id="CP016174">
    <property type="protein sequence ID" value="ANN16901.1"/>
    <property type="molecule type" value="Genomic_DNA"/>
</dbReference>
<dbReference type="KEGG" id="aori:SD37_15450"/>
<dbReference type="AlphaFoldDB" id="A0A193BXC8"/>
<evidence type="ECO:0000259" key="1">
    <source>
        <dbReference type="Pfam" id="PF24831"/>
    </source>
</evidence>
<accession>A0A193BXC8</accession>
<organism evidence="2 3">
    <name type="scientific">Amycolatopsis orientalis</name>
    <name type="common">Nocardia orientalis</name>
    <dbReference type="NCBI Taxonomy" id="31958"/>
    <lineage>
        <taxon>Bacteria</taxon>
        <taxon>Bacillati</taxon>
        <taxon>Actinomycetota</taxon>
        <taxon>Actinomycetes</taxon>
        <taxon>Pseudonocardiales</taxon>
        <taxon>Pseudonocardiaceae</taxon>
        <taxon>Amycolatopsis</taxon>
    </lineage>
</organism>
<dbReference type="InterPro" id="IPR056132">
    <property type="entry name" value="DUF7715"/>
</dbReference>
<reference evidence="2 3" key="1">
    <citation type="journal article" date="2015" name="Genome Announc.">
        <title>Draft Genome Sequence of Norvancomycin-Producing Strain Amycolatopsis orientalis CPCC200066.</title>
        <authorList>
            <person name="Lei X."/>
            <person name="Yuan F."/>
            <person name="Shi Y."/>
            <person name="Li X."/>
            <person name="Wang L."/>
            <person name="Hong B."/>
        </authorList>
    </citation>
    <scope>NUCLEOTIDE SEQUENCE [LARGE SCALE GENOMIC DNA]</scope>
    <source>
        <strain evidence="2 3">B-37</strain>
    </source>
</reference>
<sequence length="131" mass="14033">MMKLLVATSKTQGARENDFNHCVEGELIWIAPCCDEGDTSPDSACGCGRSFCGLNSHEGTTTALVAELPGFTYSDYAEAMRSSLAAQGWPPEAADEVARGLVAFTTGWEVGTVLERRCDWFAERLVPAPPG</sequence>